<evidence type="ECO:0008006" key="3">
    <source>
        <dbReference type="Google" id="ProtNLM"/>
    </source>
</evidence>
<proteinExistence type="predicted"/>
<evidence type="ECO:0000313" key="2">
    <source>
        <dbReference type="Proteomes" id="UP000683139"/>
    </source>
</evidence>
<sequence>MGVWQRIANVFRPPKQEETITAAQIIDLLRRGIPLLSFGRNLYDTPEVRTAINFIAEKVGSVPFYHAKADDEGNVQTMKSSVQYVLAKRANPLQTPQVFWTLMVSRLLIANNAYAFPDWDDNGNLRAIYPLPFSQHEFQQDEDGNIVIYFPEAGAKGLFYYEDIIHFQRFPTLTGGAPNQATRGYMEIVNTLQSQAVNDSKNSQRIAALLINKSQLKGSDMKKKLEEFKELFLTSENTTGFGMVGPEYEVHNLDLKMQPLNKEVLNEVVDYLYTYFGGSRDIFTHSATEIQIEQFISNTIMPIVFQIEEEMTYKIFTRTEMNHHNKVLAELIDLEISTLSARTAFFKEMMFASVMTRNEVRKRIGLPKGPKMLDEYMESKNFQTLKPGVYSVEGGEEDDEQGEK</sequence>
<dbReference type="Proteomes" id="UP000683139">
    <property type="component" value="Unassembled WGS sequence"/>
</dbReference>
<dbReference type="RefSeq" id="WP_213517434.1">
    <property type="nucleotide sequence ID" value="NZ_BOSE01000006.1"/>
</dbReference>
<dbReference type="Pfam" id="PF04860">
    <property type="entry name" value="Phage_portal"/>
    <property type="match status" value="1"/>
</dbReference>
<organism evidence="1 2">
    <name type="scientific">Paenibacillus montaniterrae</name>
    <dbReference type="NCBI Taxonomy" id="429341"/>
    <lineage>
        <taxon>Bacteria</taxon>
        <taxon>Bacillati</taxon>
        <taxon>Bacillota</taxon>
        <taxon>Bacilli</taxon>
        <taxon>Bacillales</taxon>
        <taxon>Paenibacillaceae</taxon>
        <taxon>Paenibacillus</taxon>
    </lineage>
</organism>
<dbReference type="EMBL" id="BOSE01000006">
    <property type="protein sequence ID" value="GIP17773.1"/>
    <property type="molecule type" value="Genomic_DNA"/>
</dbReference>
<reference evidence="1" key="1">
    <citation type="submission" date="2021-03" db="EMBL/GenBank/DDBJ databases">
        <title>Antimicrobial resistance genes in bacteria isolated from Japanese honey, and their potential for conferring macrolide and lincosamide resistance in the American foulbrood pathogen Paenibacillus larvae.</title>
        <authorList>
            <person name="Okamoto M."/>
            <person name="Kumagai M."/>
            <person name="Kanamori H."/>
            <person name="Takamatsu D."/>
        </authorList>
    </citation>
    <scope>NUCLEOTIDE SEQUENCE</scope>
    <source>
        <strain evidence="1">J40TS1</strain>
    </source>
</reference>
<evidence type="ECO:0000313" key="1">
    <source>
        <dbReference type="EMBL" id="GIP17773.1"/>
    </source>
</evidence>
<keyword evidence="2" id="KW-1185">Reference proteome</keyword>
<name>A0A919YPQ1_9BACL</name>
<dbReference type="InterPro" id="IPR006944">
    <property type="entry name" value="Phage/GTA_portal"/>
</dbReference>
<accession>A0A919YPQ1</accession>
<dbReference type="AlphaFoldDB" id="A0A919YPQ1"/>
<comment type="caution">
    <text evidence="1">The sequence shown here is derived from an EMBL/GenBank/DDBJ whole genome shotgun (WGS) entry which is preliminary data.</text>
</comment>
<protein>
    <recommendedName>
        <fullName evidence="3">Phage portal protein</fullName>
    </recommendedName>
</protein>
<gene>
    <name evidence="1" type="ORF">J40TS1_34150</name>
</gene>